<dbReference type="Pfam" id="PF00480">
    <property type="entry name" value="ROK"/>
    <property type="match status" value="1"/>
</dbReference>
<dbReference type="PROSITE" id="PS01125">
    <property type="entry name" value="ROK"/>
    <property type="match status" value="1"/>
</dbReference>
<dbReference type="SUPFAM" id="SSF53067">
    <property type="entry name" value="Actin-like ATPase domain"/>
    <property type="match status" value="1"/>
</dbReference>
<gene>
    <name evidence="2" type="ORF">A3G31_07215</name>
</gene>
<dbReference type="PANTHER" id="PTHR18964">
    <property type="entry name" value="ROK (REPRESSOR, ORF, KINASE) FAMILY"/>
    <property type="match status" value="1"/>
</dbReference>
<dbReference type="Proteomes" id="UP000178082">
    <property type="component" value="Unassembled WGS sequence"/>
</dbReference>
<dbReference type="AlphaFoldDB" id="A0A1F7SHM8"/>
<protein>
    <recommendedName>
        <fullName evidence="4">Glucokinase</fullName>
    </recommendedName>
</protein>
<evidence type="ECO:0000313" key="2">
    <source>
        <dbReference type="EMBL" id="OGL53292.1"/>
    </source>
</evidence>
<dbReference type="Gene3D" id="3.30.420.40">
    <property type="match status" value="2"/>
</dbReference>
<proteinExistence type="inferred from homology"/>
<evidence type="ECO:0008006" key="4">
    <source>
        <dbReference type="Google" id="ProtNLM"/>
    </source>
</evidence>
<sequence length="318" mass="34176">MLSIGIDLGGTKILIGLINDDGKIIHSLKKRTPASKRIDDIMNLTFETIDSAIADAGVDMKEISGIGVAAPGIVDEKNGVLLYAPNWNLRNIPVKRLLKDKFSIPVKVANDVNAAAIGELHFGHGKNENSFFWITISTGIGGALVVNGNLLLGNRGLAGEIGHMIIDDNGPDCTCGRKGCLEALASGTAIANLARKRISEGRKFLKINSEIKPEEITAETVVRAASNNDKEAFSLLKEVSGHISKALSYVVNLADIDLLVIGGGVMVNNEILFKLIEENLKHYVYEYQHRNIRLVSPQLGYNSSLIGAGALILKSKSL</sequence>
<reference evidence="2 3" key="1">
    <citation type="journal article" date="2016" name="Nat. Commun.">
        <title>Thousands of microbial genomes shed light on interconnected biogeochemical processes in an aquifer system.</title>
        <authorList>
            <person name="Anantharaman K."/>
            <person name="Brown C.T."/>
            <person name="Hug L.A."/>
            <person name="Sharon I."/>
            <person name="Castelle C.J."/>
            <person name="Probst A.J."/>
            <person name="Thomas B.C."/>
            <person name="Singh A."/>
            <person name="Wilkins M.J."/>
            <person name="Karaoz U."/>
            <person name="Brodie E.L."/>
            <person name="Williams K.H."/>
            <person name="Hubbard S.S."/>
            <person name="Banfield J.F."/>
        </authorList>
    </citation>
    <scope>NUCLEOTIDE SEQUENCE [LARGE SCALE GENOMIC DNA]</scope>
</reference>
<organism evidence="2 3">
    <name type="scientific">Candidatus Schekmanbacteria bacterium RIFCSPLOWO2_12_FULL_38_15</name>
    <dbReference type="NCBI Taxonomy" id="1817883"/>
    <lineage>
        <taxon>Bacteria</taxon>
        <taxon>Candidatus Schekmaniibacteriota</taxon>
    </lineage>
</organism>
<comment type="caution">
    <text evidence="2">The sequence shown here is derived from an EMBL/GenBank/DDBJ whole genome shotgun (WGS) entry which is preliminary data.</text>
</comment>
<comment type="similarity">
    <text evidence="1">Belongs to the ROK (NagC/XylR) family.</text>
</comment>
<evidence type="ECO:0000256" key="1">
    <source>
        <dbReference type="ARBA" id="ARBA00006479"/>
    </source>
</evidence>
<dbReference type="PANTHER" id="PTHR18964:SF149">
    <property type="entry name" value="BIFUNCTIONAL UDP-N-ACETYLGLUCOSAMINE 2-EPIMERASE_N-ACETYLMANNOSAMINE KINASE"/>
    <property type="match status" value="1"/>
</dbReference>
<accession>A0A1F7SHM8</accession>
<dbReference type="InterPro" id="IPR049874">
    <property type="entry name" value="ROK_cs"/>
</dbReference>
<dbReference type="STRING" id="1817883.A3G31_07215"/>
<dbReference type="InterPro" id="IPR043129">
    <property type="entry name" value="ATPase_NBD"/>
</dbReference>
<evidence type="ECO:0000313" key="3">
    <source>
        <dbReference type="Proteomes" id="UP000178082"/>
    </source>
</evidence>
<name>A0A1F7SHM8_9BACT</name>
<dbReference type="InterPro" id="IPR000600">
    <property type="entry name" value="ROK"/>
</dbReference>
<dbReference type="EMBL" id="MGDI01000025">
    <property type="protein sequence ID" value="OGL53292.1"/>
    <property type="molecule type" value="Genomic_DNA"/>
</dbReference>